<dbReference type="InterPro" id="IPR029060">
    <property type="entry name" value="PIN-like_dom_sf"/>
</dbReference>
<dbReference type="GO" id="GO:0016787">
    <property type="term" value="F:hydrolase activity"/>
    <property type="evidence" value="ECO:0007669"/>
    <property type="project" value="UniProtKB-KW"/>
</dbReference>
<dbReference type="GO" id="GO:0090729">
    <property type="term" value="F:toxin activity"/>
    <property type="evidence" value="ECO:0007669"/>
    <property type="project" value="UniProtKB-KW"/>
</dbReference>
<dbReference type="EMBL" id="SJKC01000007">
    <property type="protein sequence ID" value="TCC30750.1"/>
    <property type="molecule type" value="Genomic_DNA"/>
</dbReference>
<reference evidence="10 11" key="1">
    <citation type="submission" date="2019-02" db="EMBL/GenBank/DDBJ databases">
        <title>Kribbella capetownensis sp. nov. and Kribbella speibonae sp. nov., isolated from soil.</title>
        <authorList>
            <person name="Curtis S.M."/>
            <person name="Norton I."/>
            <person name="Everest G.J."/>
            <person name="Meyers P.R."/>
        </authorList>
    </citation>
    <scope>NUCLEOTIDE SEQUENCE [LARGE SCALE GENOMIC DNA]</scope>
    <source>
        <strain evidence="10 11">YM55</strain>
    </source>
</reference>
<dbReference type="CDD" id="cd18746">
    <property type="entry name" value="PIN_VapC4-5_FitB-like"/>
    <property type="match status" value="1"/>
</dbReference>
<keyword evidence="3 8" id="KW-0540">Nuclease</keyword>
<keyword evidence="8" id="KW-0800">Toxin</keyword>
<dbReference type="SUPFAM" id="SSF88723">
    <property type="entry name" value="PIN domain-like"/>
    <property type="match status" value="1"/>
</dbReference>
<keyword evidence="6 8" id="KW-0460">Magnesium</keyword>
<evidence type="ECO:0000256" key="4">
    <source>
        <dbReference type="ARBA" id="ARBA00022723"/>
    </source>
</evidence>
<evidence type="ECO:0000256" key="8">
    <source>
        <dbReference type="HAMAP-Rule" id="MF_00265"/>
    </source>
</evidence>
<dbReference type="GO" id="GO:0004540">
    <property type="term" value="F:RNA nuclease activity"/>
    <property type="evidence" value="ECO:0007669"/>
    <property type="project" value="InterPro"/>
</dbReference>
<dbReference type="Gene3D" id="3.40.50.1010">
    <property type="entry name" value="5'-nuclease"/>
    <property type="match status" value="1"/>
</dbReference>
<gene>
    <name evidence="8" type="primary">vapC</name>
    <name evidence="10" type="ORF">E0H92_37145</name>
</gene>
<dbReference type="Pfam" id="PF01850">
    <property type="entry name" value="PIN"/>
    <property type="match status" value="1"/>
</dbReference>
<dbReference type="HAMAP" id="MF_00265">
    <property type="entry name" value="VapC_Nob1"/>
    <property type="match status" value="1"/>
</dbReference>
<keyword evidence="4 8" id="KW-0479">Metal-binding</keyword>
<evidence type="ECO:0000256" key="3">
    <source>
        <dbReference type="ARBA" id="ARBA00022722"/>
    </source>
</evidence>
<accession>A0A4R0IFF0</accession>
<feature type="binding site" evidence="8">
    <location>
        <position position="104"/>
    </location>
    <ligand>
        <name>Mg(2+)</name>
        <dbReference type="ChEBI" id="CHEBI:18420"/>
    </ligand>
</feature>
<organism evidence="10 11">
    <name type="scientific">Kribbella speibonae</name>
    <dbReference type="NCBI Taxonomy" id="1572660"/>
    <lineage>
        <taxon>Bacteria</taxon>
        <taxon>Bacillati</taxon>
        <taxon>Actinomycetota</taxon>
        <taxon>Actinomycetes</taxon>
        <taxon>Propionibacteriales</taxon>
        <taxon>Kribbellaceae</taxon>
        <taxon>Kribbella</taxon>
    </lineage>
</organism>
<dbReference type="InterPro" id="IPR022907">
    <property type="entry name" value="VapC_family"/>
</dbReference>
<evidence type="ECO:0000256" key="6">
    <source>
        <dbReference type="ARBA" id="ARBA00022842"/>
    </source>
</evidence>
<dbReference type="RefSeq" id="WP_131499573.1">
    <property type="nucleotide sequence ID" value="NZ_SJKC01000007.1"/>
</dbReference>
<dbReference type="Proteomes" id="UP000294225">
    <property type="component" value="Unassembled WGS sequence"/>
</dbReference>
<proteinExistence type="inferred from homology"/>
<keyword evidence="2 8" id="KW-1277">Toxin-antitoxin system</keyword>
<comment type="caution">
    <text evidence="10">The sequence shown here is derived from an EMBL/GenBank/DDBJ whole genome shotgun (WGS) entry which is preliminary data.</text>
</comment>
<dbReference type="InterPro" id="IPR050556">
    <property type="entry name" value="Type_II_TA_system_RNase"/>
</dbReference>
<feature type="binding site" evidence="8">
    <location>
        <position position="6"/>
    </location>
    <ligand>
        <name>Mg(2+)</name>
        <dbReference type="ChEBI" id="CHEBI:18420"/>
    </ligand>
</feature>
<evidence type="ECO:0000313" key="11">
    <source>
        <dbReference type="Proteomes" id="UP000294225"/>
    </source>
</evidence>
<dbReference type="GO" id="GO:0000287">
    <property type="term" value="F:magnesium ion binding"/>
    <property type="evidence" value="ECO:0007669"/>
    <property type="project" value="UniProtKB-UniRule"/>
</dbReference>
<evidence type="ECO:0000256" key="2">
    <source>
        <dbReference type="ARBA" id="ARBA00022649"/>
    </source>
</evidence>
<comment type="function">
    <text evidence="8">Toxic component of a toxin-antitoxin (TA) system. An RNase.</text>
</comment>
<evidence type="ECO:0000313" key="10">
    <source>
        <dbReference type="EMBL" id="TCC30750.1"/>
    </source>
</evidence>
<evidence type="ECO:0000256" key="7">
    <source>
        <dbReference type="ARBA" id="ARBA00038093"/>
    </source>
</evidence>
<evidence type="ECO:0000259" key="9">
    <source>
        <dbReference type="Pfam" id="PF01850"/>
    </source>
</evidence>
<evidence type="ECO:0000256" key="5">
    <source>
        <dbReference type="ARBA" id="ARBA00022801"/>
    </source>
</evidence>
<keyword evidence="5 8" id="KW-0378">Hydrolase</keyword>
<dbReference type="PANTHER" id="PTHR33653">
    <property type="entry name" value="RIBONUCLEASE VAPC2"/>
    <property type="match status" value="1"/>
</dbReference>
<comment type="cofactor">
    <cofactor evidence="1 8">
        <name>Mg(2+)</name>
        <dbReference type="ChEBI" id="CHEBI:18420"/>
    </cofactor>
</comment>
<sequence>MTFLLDTNVISELRKPIRVADGNVRSWAAACRPSDLHLSVVTVLELEIGIGRLERKDRAQGQRLRLWLEGSVLAEFAGRILPVDLAVARRAARLHVPDPRPDRDTLIAATAEEHGMTVVTRNLADFEPLNIPLINPWLPA</sequence>
<name>A0A4R0IFF0_9ACTN</name>
<evidence type="ECO:0000256" key="1">
    <source>
        <dbReference type="ARBA" id="ARBA00001946"/>
    </source>
</evidence>
<dbReference type="PANTHER" id="PTHR33653:SF1">
    <property type="entry name" value="RIBONUCLEASE VAPC2"/>
    <property type="match status" value="1"/>
</dbReference>
<dbReference type="AlphaFoldDB" id="A0A4R0IFF0"/>
<dbReference type="EC" id="3.1.-.-" evidence="8"/>
<protein>
    <recommendedName>
        <fullName evidence="8">Ribonuclease VapC</fullName>
        <shortName evidence="8">RNase VapC</shortName>
        <ecNumber evidence="8">3.1.-.-</ecNumber>
    </recommendedName>
    <alternativeName>
        <fullName evidence="8">Toxin VapC</fullName>
    </alternativeName>
</protein>
<dbReference type="InterPro" id="IPR002716">
    <property type="entry name" value="PIN_dom"/>
</dbReference>
<comment type="similarity">
    <text evidence="7 8">Belongs to the PINc/VapC protein family.</text>
</comment>
<feature type="domain" description="PIN" evidence="9">
    <location>
        <begin position="4"/>
        <end position="122"/>
    </location>
</feature>